<keyword evidence="2" id="KW-1185">Reference proteome</keyword>
<proteinExistence type="predicted"/>
<gene>
    <name evidence="1" type="ORF">CGOC_LOCUS2193</name>
</gene>
<protein>
    <submittedName>
        <fullName evidence="1">Uncharacterized protein</fullName>
    </submittedName>
</protein>
<dbReference type="EMBL" id="UYRV01004761">
    <property type="protein sequence ID" value="VDK51901.1"/>
    <property type="molecule type" value="Genomic_DNA"/>
</dbReference>
<sequence length="92" mass="11041">MRYMLTTSSWRQKWSQRRARLSTSHLCLMMTSFSMILPAVQLLCPRRLNLQRKRASKKHVLVYPKCEYTMELARTNRLAKLSRSSRDYRMEG</sequence>
<reference evidence="1 2" key="1">
    <citation type="submission" date="2018-11" db="EMBL/GenBank/DDBJ databases">
        <authorList>
            <consortium name="Pathogen Informatics"/>
        </authorList>
    </citation>
    <scope>NUCLEOTIDE SEQUENCE [LARGE SCALE GENOMIC DNA]</scope>
</reference>
<evidence type="ECO:0000313" key="2">
    <source>
        <dbReference type="Proteomes" id="UP000271889"/>
    </source>
</evidence>
<dbReference type="Proteomes" id="UP000271889">
    <property type="component" value="Unassembled WGS sequence"/>
</dbReference>
<evidence type="ECO:0000313" key="1">
    <source>
        <dbReference type="EMBL" id="VDK51901.1"/>
    </source>
</evidence>
<name>A0A3P6SBP2_CYLGO</name>
<dbReference type="AlphaFoldDB" id="A0A3P6SBP2"/>
<organism evidence="1 2">
    <name type="scientific">Cylicostephanus goldi</name>
    <name type="common">Nematode worm</name>
    <dbReference type="NCBI Taxonomy" id="71465"/>
    <lineage>
        <taxon>Eukaryota</taxon>
        <taxon>Metazoa</taxon>
        <taxon>Ecdysozoa</taxon>
        <taxon>Nematoda</taxon>
        <taxon>Chromadorea</taxon>
        <taxon>Rhabditida</taxon>
        <taxon>Rhabditina</taxon>
        <taxon>Rhabditomorpha</taxon>
        <taxon>Strongyloidea</taxon>
        <taxon>Strongylidae</taxon>
        <taxon>Cylicostephanus</taxon>
    </lineage>
</organism>
<accession>A0A3P6SBP2</accession>